<name>A0AA44ZHX6_NEIGO</name>
<evidence type="ECO:0008006" key="5">
    <source>
        <dbReference type="Google" id="ProtNLM"/>
    </source>
</evidence>
<dbReference type="AlphaFoldDB" id="A0AA44ZHX6"/>
<gene>
    <name evidence="3" type="ORF">N776_00405</name>
    <name evidence="1" type="ORF">N776_02290</name>
    <name evidence="2" type="ORF">N776_08130</name>
</gene>
<accession>A0AA44ZHX6</accession>
<sequence length="110" mass="13197">MKGRTMNKPFITQAQLALYKYQPSSEYFGQSMAFIAQKEFEEFVNNVKEYDILESFSYFLNKRVAHNIWKIYFSDESVIFIRKSEENGKTVHEFVYQEYTDSSDFNSMFE</sequence>
<dbReference type="EMBL" id="AVBE01000002">
    <property type="protein sequence ID" value="PHJ35262.1"/>
    <property type="molecule type" value="Genomic_DNA"/>
</dbReference>
<dbReference type="Pfam" id="PF06575">
    <property type="entry name" value="DUF1132"/>
    <property type="match status" value="1"/>
</dbReference>
<protein>
    <recommendedName>
        <fullName evidence="5">Phage associated protein</fullName>
    </recommendedName>
</protein>
<dbReference type="InterPro" id="IPR009509">
    <property type="entry name" value="DUF1132"/>
</dbReference>
<dbReference type="EMBL" id="AVBE01000002">
    <property type="protein sequence ID" value="PHJ34533.1"/>
    <property type="molecule type" value="Genomic_DNA"/>
</dbReference>
<evidence type="ECO:0000313" key="3">
    <source>
        <dbReference type="EMBL" id="PHJ36596.1"/>
    </source>
</evidence>
<evidence type="ECO:0000313" key="1">
    <source>
        <dbReference type="EMBL" id="PHJ34533.1"/>
    </source>
</evidence>
<dbReference type="EMBL" id="AVBE01000001">
    <property type="protein sequence ID" value="PHJ36596.1"/>
    <property type="molecule type" value="Genomic_DNA"/>
</dbReference>
<evidence type="ECO:0000313" key="4">
    <source>
        <dbReference type="Proteomes" id="UP000223296"/>
    </source>
</evidence>
<reference evidence="3 4" key="1">
    <citation type="submission" date="2013-08" db="EMBL/GenBank/DDBJ databases">
        <authorList>
            <person name="Trees D."/>
        </authorList>
    </citation>
    <scope>NUCLEOTIDE SEQUENCE [LARGE SCALE GENOMIC DNA]</scope>
    <source>
        <strain evidence="3 4">3502</strain>
    </source>
</reference>
<evidence type="ECO:0000313" key="2">
    <source>
        <dbReference type="EMBL" id="PHJ35262.1"/>
    </source>
</evidence>
<comment type="caution">
    <text evidence="3">The sequence shown here is derived from an EMBL/GenBank/DDBJ whole genome shotgun (WGS) entry which is preliminary data.</text>
</comment>
<proteinExistence type="predicted"/>
<organism evidence="3 4">
    <name type="scientific">Neisseria gonorrhoeae 3502</name>
    <dbReference type="NCBI Taxonomy" id="1193404"/>
    <lineage>
        <taxon>Bacteria</taxon>
        <taxon>Pseudomonadati</taxon>
        <taxon>Pseudomonadota</taxon>
        <taxon>Betaproteobacteria</taxon>
        <taxon>Neisseriales</taxon>
        <taxon>Neisseriaceae</taxon>
        <taxon>Neisseria</taxon>
    </lineage>
</organism>
<dbReference type="Proteomes" id="UP000223296">
    <property type="component" value="Unassembled WGS sequence"/>
</dbReference>